<evidence type="ECO:0000259" key="1">
    <source>
        <dbReference type="Pfam" id="PF04993"/>
    </source>
</evidence>
<comment type="caution">
    <text evidence="2">The sequence shown here is derived from an EMBL/GenBank/DDBJ whole genome shotgun (WGS) entry which is preliminary data.</text>
</comment>
<accession>A0A368Z7Z7</accession>
<keyword evidence="3" id="KW-1185">Reference proteome</keyword>
<gene>
    <name evidence="2" type="ORF">DFP89_10258</name>
</gene>
<organism evidence="2 3">
    <name type="scientific">Paracoccus lutimaris</name>
    <dbReference type="NCBI Taxonomy" id="1490030"/>
    <lineage>
        <taxon>Bacteria</taxon>
        <taxon>Pseudomonadati</taxon>
        <taxon>Pseudomonadota</taxon>
        <taxon>Alphaproteobacteria</taxon>
        <taxon>Rhodobacterales</taxon>
        <taxon>Paracoccaceae</taxon>
        <taxon>Paracoccus</taxon>
    </lineage>
</organism>
<reference evidence="2 3" key="1">
    <citation type="submission" date="2018-07" db="EMBL/GenBank/DDBJ databases">
        <title>Genomic Encyclopedia of Type Strains, Phase III (KMG-III): the genomes of soil and plant-associated and newly described type strains.</title>
        <authorList>
            <person name="Whitman W."/>
        </authorList>
    </citation>
    <scope>NUCLEOTIDE SEQUENCE [LARGE SCALE GENOMIC DNA]</scope>
    <source>
        <strain evidence="2 3">CECT 8525</strain>
    </source>
</reference>
<feature type="domain" description="TfoX N-terminal" evidence="1">
    <location>
        <begin position="15"/>
        <end position="95"/>
    </location>
</feature>
<dbReference type="RefSeq" id="WP_114347871.1">
    <property type="nucleotide sequence ID" value="NZ_QPJL01000002.1"/>
</dbReference>
<protein>
    <submittedName>
        <fullName evidence="2">TfoX-like protein</fullName>
    </submittedName>
</protein>
<dbReference type="OrthoDB" id="214902at2"/>
<dbReference type="InterPro" id="IPR007076">
    <property type="entry name" value="TfoX_N"/>
</dbReference>
<evidence type="ECO:0000313" key="3">
    <source>
        <dbReference type="Proteomes" id="UP000253345"/>
    </source>
</evidence>
<sequence length="110" mass="12066">MTRDPGLEEVMRDDLGDLPGLSEKPMFGGLCFLSHGNMICAARQGRAMYRVGKPRNDDALALPGTSPMTHGGRAKPGYVWLHDDQLSDDATRARLTGWALDCVRDLPPKE</sequence>
<dbReference type="EMBL" id="QPJL01000002">
    <property type="protein sequence ID" value="RCW88129.1"/>
    <property type="molecule type" value="Genomic_DNA"/>
</dbReference>
<proteinExistence type="predicted"/>
<name>A0A368Z7Z7_9RHOB</name>
<dbReference type="Gene3D" id="3.30.1460.30">
    <property type="entry name" value="YgaC/TfoX-N like chaperone"/>
    <property type="match status" value="1"/>
</dbReference>
<dbReference type="Proteomes" id="UP000253345">
    <property type="component" value="Unassembled WGS sequence"/>
</dbReference>
<dbReference type="Pfam" id="PF04993">
    <property type="entry name" value="TfoX_N"/>
    <property type="match status" value="1"/>
</dbReference>
<dbReference type="SUPFAM" id="SSF159894">
    <property type="entry name" value="YgaC/TfoX-N like"/>
    <property type="match status" value="1"/>
</dbReference>
<evidence type="ECO:0000313" key="2">
    <source>
        <dbReference type="EMBL" id="RCW88129.1"/>
    </source>
</evidence>
<dbReference type="AlphaFoldDB" id="A0A368Z7Z7"/>